<evidence type="ECO:0000259" key="2">
    <source>
        <dbReference type="Pfam" id="PF19403"/>
    </source>
</evidence>
<feature type="non-terminal residue" evidence="6">
    <location>
        <position position="1219"/>
    </location>
</feature>
<dbReference type="InterPro" id="IPR055354">
    <property type="entry name" value="DUF7507"/>
</dbReference>
<name>A0A1C9U4I8_9BACT</name>
<feature type="domain" description="SpaA-like prealbumin fold" evidence="2">
    <location>
        <begin position="1146"/>
        <end position="1216"/>
    </location>
</feature>
<reference evidence="6" key="1">
    <citation type="journal article" date="2016" name="Sci. Rep.">
        <title>Triclosan Resistome from Metagenome Reveals Diverse Enoyl Acyl Carrier Protein Reductases and Selective Enrichment of Triclosan Resistance Genes.</title>
        <authorList>
            <person name="Khan R."/>
            <person name="Kong H.G."/>
            <person name="Jung Y.H."/>
            <person name="Choi J."/>
            <person name="Baek K.Y."/>
            <person name="Hwang E.C."/>
            <person name="Lee S.W."/>
        </authorList>
    </citation>
    <scope>NUCLEOTIDE SEQUENCE</scope>
</reference>
<feature type="domain" description="SpaA-like prealbumin fold" evidence="3">
    <location>
        <begin position="590"/>
        <end position="663"/>
    </location>
</feature>
<feature type="domain" description="SpaA-like prealbumin fold" evidence="5">
    <location>
        <begin position="867"/>
        <end position="960"/>
    </location>
</feature>
<feature type="compositionally biased region" description="Low complexity" evidence="1">
    <location>
        <begin position="134"/>
        <end position="188"/>
    </location>
</feature>
<organism evidence="6">
    <name type="scientific">uncultured bacterium pAX1</name>
    <dbReference type="NCBI Taxonomy" id="1781156"/>
    <lineage>
        <taxon>Bacteria</taxon>
        <taxon>environmental samples</taxon>
    </lineage>
</organism>
<evidence type="ECO:0000259" key="3">
    <source>
        <dbReference type="Pfam" id="PF20674"/>
    </source>
</evidence>
<dbReference type="AlphaFoldDB" id="A0A1C9U4I8"/>
<dbReference type="InterPro" id="IPR048834">
    <property type="entry name" value="SpaA_pre-album"/>
</dbReference>
<feature type="domain" description="DUF7507" evidence="4">
    <location>
        <begin position="284"/>
        <end position="372"/>
    </location>
</feature>
<feature type="region of interest" description="Disordered" evidence="1">
    <location>
        <begin position="128"/>
        <end position="191"/>
    </location>
</feature>
<feature type="domain" description="SpaA-like prealbumin fold" evidence="3">
    <location>
        <begin position="707"/>
        <end position="767"/>
    </location>
</feature>
<dbReference type="InterPro" id="IPR045826">
    <property type="entry name" value="SpaA_PFL_dom_2"/>
</dbReference>
<dbReference type="EMBL" id="KT982357">
    <property type="protein sequence ID" value="AOR51048.1"/>
    <property type="molecule type" value="Genomic_DNA"/>
</dbReference>
<protein>
    <submittedName>
        <fullName evidence="6">Uncharacterized protein</fullName>
    </submittedName>
</protein>
<dbReference type="InterPro" id="IPR055371">
    <property type="entry name" value="SpaA_PFL_dom_4"/>
</dbReference>
<dbReference type="Pfam" id="PF20674">
    <property type="entry name" value="SpaA_3"/>
    <property type="match status" value="2"/>
</dbReference>
<feature type="domain" description="SpaA-like prealbumin fold" evidence="2">
    <location>
        <begin position="1059"/>
        <end position="1142"/>
    </location>
</feature>
<evidence type="ECO:0000259" key="4">
    <source>
        <dbReference type="Pfam" id="PF24346"/>
    </source>
</evidence>
<dbReference type="Pfam" id="PF24514">
    <property type="entry name" value="SpaA_4"/>
    <property type="match status" value="1"/>
</dbReference>
<evidence type="ECO:0000313" key="6">
    <source>
        <dbReference type="EMBL" id="AOR51048.1"/>
    </source>
</evidence>
<accession>A0A1C9U4I8</accession>
<dbReference type="Pfam" id="PF24346">
    <property type="entry name" value="DUF7507"/>
    <property type="match status" value="1"/>
</dbReference>
<feature type="domain" description="SpaA-like prealbumin fold" evidence="2">
    <location>
        <begin position="963"/>
        <end position="1055"/>
    </location>
</feature>
<dbReference type="Pfam" id="PF19403">
    <property type="entry name" value="SpaA_2"/>
    <property type="match status" value="3"/>
</dbReference>
<sequence length="1219" mass="125361">MNKLTKVAFKLLDMIVIFVMTFGSPMSALARDAVPFLTTDKTEYVTGDIVHVTGAGFTPGDYTLAAMSPDGNIANWATTITASDSGYLALDSLPLDSTGSYEVRAYASGWAGDWSEAAVATVSFSVTAPPPTEPLTATSEPTLEPMVTEPPTEEPTATEPSVPTDTPTVEPTVAPTDTPTTEPTDTSTPLPPPFVQSDKADYAPGELVTLTGGNWQGDTRVRIFVNDDVWQSWSRDVIVDVAADGTILDSFNLPNWFVATYKVVASGQQTGRVVTTTFTDAAPAPVLTVTKSASPIVYTAAGQIINYSYVVQNTGNQTANNVVVTDDKAGIASCPSTNLAQNTSMTCTAPYTTTANDVTFGYVANKVTATANGGIVSNTDVKIASIPVTCRNDSDGANDLSGQKDMTQECDAPTAVNPLVISWNWDVISQTGNNSADACALFDTDNDGLANYALCVSWQGNRVMQAGYPQLYSCSDTSSDRCANNVPLTIQNGSACAVELASDDPFATGTDYPLDAKAFCSINLADVGGAQISSLIDVCSYPSAIPNSAPSDCVVISTAKGNLEIIKSVVPNDTNTNWNVSWTGNTPFSTTITGSGDTGIQTVTAGSYNLSEAAGAGADLSLYDSTWACTVNGSASSSGSGTSISGVSVANGNVVICTFTNTRKTGSLQIFKDVTPNAPSTNWNFAVTGPTPHNCSITGDGSCTAQTVFTGSYSITETAGAGTSLGDYGTSYACTVNGGVGPSGSGTTISGLTINKNDVVVCTFTNSQSPGTITVNKVVVPSTDTGLFNLLIDGTVNASDVGNGGTTGAVSVSAGSHTVSETVGTGTNLTDYVTTFSGDCDSSGNVSVQPNQAKTCTITNTRKGTIIVEKQTSPDGAAGSFTFTGTASGTISDDGQLIVSNLAPGTYTSTENDPLPNFALTSIACDDGSSTTPSTVNLGARTATFKLDPGEIVKCTFTNTLQQGTLTIIKHIVNDNGGTKTASDFTLHVKSGGTDVTGSPAAGSESGTTYTLLPGTYVVSENTPPSGYTFTGFSGDCDSSGNVIVVPGQTKTCTVTNDDQPVTLIVTKVLTKDDGGSLACEDFSFKVNGGDSIDFEADCSNSFTVPAGTYSVVENAKAGYTTTYDNCSAVAIPNGGSATCTVTNDDQPVTLIVTKVLTKDDGGSLACEDFSFKVNGGDSIDFEADCSNSFTVPAGTYSVVENAKAGYTTTYDNCSAVAI</sequence>
<proteinExistence type="predicted"/>
<evidence type="ECO:0000259" key="5">
    <source>
        <dbReference type="Pfam" id="PF24514"/>
    </source>
</evidence>
<evidence type="ECO:0000256" key="1">
    <source>
        <dbReference type="SAM" id="MobiDB-lite"/>
    </source>
</evidence>